<keyword evidence="4" id="KW-0804">Transcription</keyword>
<dbReference type="Gene3D" id="1.10.1660.10">
    <property type="match status" value="1"/>
</dbReference>
<dbReference type="PANTHER" id="PTHR30204">
    <property type="entry name" value="REDOX-CYCLING DRUG-SENSING TRANSCRIPTIONAL ACTIVATOR SOXR"/>
    <property type="match status" value="1"/>
</dbReference>
<dbReference type="EMBL" id="AYXG01000240">
    <property type="protein sequence ID" value="EWC58533.1"/>
    <property type="molecule type" value="Genomic_DNA"/>
</dbReference>
<dbReference type="PATRIC" id="fig|909613.9.peg.6210"/>
<gene>
    <name evidence="6" type="ORF">UO65_6213</name>
</gene>
<dbReference type="Gene3D" id="1.10.490.50">
    <property type="entry name" value="Antibiotic binding domain of TipA-like multidrug resistance regulators"/>
    <property type="match status" value="1"/>
</dbReference>
<dbReference type="AlphaFoldDB" id="W7ID86"/>
<dbReference type="PROSITE" id="PS50937">
    <property type="entry name" value="HTH_MERR_2"/>
    <property type="match status" value="1"/>
</dbReference>
<evidence type="ECO:0000313" key="6">
    <source>
        <dbReference type="EMBL" id="EWC58533.1"/>
    </source>
</evidence>
<dbReference type="Proteomes" id="UP000019277">
    <property type="component" value="Unassembled WGS sequence"/>
</dbReference>
<dbReference type="InterPro" id="IPR012925">
    <property type="entry name" value="TipAS_dom"/>
</dbReference>
<dbReference type="InterPro" id="IPR047057">
    <property type="entry name" value="MerR_fam"/>
</dbReference>
<feature type="domain" description="HTH merR-type" evidence="5">
    <location>
        <begin position="1"/>
        <end position="61"/>
    </location>
</feature>
<organism evidence="6 7">
    <name type="scientific">Actinokineospora spheciospongiae</name>
    <dbReference type="NCBI Taxonomy" id="909613"/>
    <lineage>
        <taxon>Bacteria</taxon>
        <taxon>Bacillati</taxon>
        <taxon>Actinomycetota</taxon>
        <taxon>Actinomycetes</taxon>
        <taxon>Pseudonocardiales</taxon>
        <taxon>Pseudonocardiaceae</taxon>
        <taxon>Actinokineospora</taxon>
    </lineage>
</organism>
<evidence type="ECO:0000256" key="1">
    <source>
        <dbReference type="ARBA" id="ARBA00023015"/>
    </source>
</evidence>
<evidence type="ECO:0000256" key="2">
    <source>
        <dbReference type="ARBA" id="ARBA00023125"/>
    </source>
</evidence>
<evidence type="ECO:0000313" key="7">
    <source>
        <dbReference type="Proteomes" id="UP000019277"/>
    </source>
</evidence>
<dbReference type="STRING" id="909613.UO65_6213"/>
<keyword evidence="3" id="KW-0010">Activator</keyword>
<dbReference type="SUPFAM" id="SSF46955">
    <property type="entry name" value="Putative DNA-binding domain"/>
    <property type="match status" value="1"/>
</dbReference>
<protein>
    <submittedName>
        <fullName evidence="6">Transcriptional regulator, MerR family</fullName>
    </submittedName>
</protein>
<keyword evidence="7" id="KW-1185">Reference proteome</keyword>
<dbReference type="InterPro" id="IPR009061">
    <property type="entry name" value="DNA-bd_dom_put_sf"/>
</dbReference>
<dbReference type="GO" id="GO:0003700">
    <property type="term" value="F:DNA-binding transcription factor activity"/>
    <property type="evidence" value="ECO:0007669"/>
    <property type="project" value="InterPro"/>
</dbReference>
<evidence type="ECO:0000256" key="3">
    <source>
        <dbReference type="ARBA" id="ARBA00023159"/>
    </source>
</evidence>
<comment type="caution">
    <text evidence="6">The sequence shown here is derived from an EMBL/GenBank/DDBJ whole genome shotgun (WGS) entry which is preliminary data.</text>
</comment>
<keyword evidence="1" id="KW-0805">Transcription regulation</keyword>
<evidence type="ECO:0000259" key="5">
    <source>
        <dbReference type="PROSITE" id="PS50937"/>
    </source>
</evidence>
<dbReference type="Pfam" id="PF07739">
    <property type="entry name" value="TipAS"/>
    <property type="match status" value="1"/>
</dbReference>
<dbReference type="InterPro" id="IPR000551">
    <property type="entry name" value="MerR-type_HTH_dom"/>
</dbReference>
<dbReference type="eggNOG" id="COG0789">
    <property type="taxonomic scope" value="Bacteria"/>
</dbReference>
<keyword evidence="2" id="KW-0238">DNA-binding</keyword>
<dbReference type="SMART" id="SM00422">
    <property type="entry name" value="HTH_MERR"/>
    <property type="match status" value="1"/>
</dbReference>
<accession>W7ID86</accession>
<dbReference type="GO" id="GO:0003677">
    <property type="term" value="F:DNA binding"/>
    <property type="evidence" value="ECO:0007669"/>
    <property type="project" value="UniProtKB-KW"/>
</dbReference>
<dbReference type="CDD" id="cd01106">
    <property type="entry name" value="HTH_TipAL-Mta"/>
    <property type="match status" value="1"/>
</dbReference>
<dbReference type="SUPFAM" id="SSF89082">
    <property type="entry name" value="Antibiotic binding domain of TipA-like multidrug resistance regulators"/>
    <property type="match status" value="1"/>
</dbReference>
<reference evidence="6 7" key="1">
    <citation type="journal article" date="2014" name="Genome Announc.">
        <title>Draft Genome Sequence of the Antitrypanosomally Active Sponge-Associated Bacterium Actinokineospora sp. Strain EG49.</title>
        <authorList>
            <person name="Harjes J."/>
            <person name="Ryu T."/>
            <person name="Abdelmohsen U.R."/>
            <person name="Moitinho-Silva L."/>
            <person name="Horn H."/>
            <person name="Ravasi T."/>
            <person name="Hentschel U."/>
        </authorList>
    </citation>
    <scope>NUCLEOTIDE SEQUENCE [LARGE SCALE GENOMIC DNA]</scope>
    <source>
        <strain evidence="6 7">EG49</strain>
    </source>
</reference>
<dbReference type="Pfam" id="PF13411">
    <property type="entry name" value="MerR_1"/>
    <property type="match status" value="1"/>
</dbReference>
<proteinExistence type="predicted"/>
<sequence length="243" mass="28109">MAKVTSRTLRHYDDIGLLPPAFVGHNGYRYYEREQVLRLQEILLLRELGLGLDAIAEIVDREKDQVVALRQHRDRLLAERDRFDRLARTVSRTITEVERNAEMTTTSVAHWFEGFDPEKQEALQAEARKRWGAEHVDAANAEYRTKGQDWMREQGKVWVAALETLIGHIDANRAPDDPAVQETIAGHHRWLQGNWVPNRESYKGLANVYADDPKFRVKFDKTDPRLAEYLRSAMVVYADANLD</sequence>
<evidence type="ECO:0000256" key="4">
    <source>
        <dbReference type="ARBA" id="ARBA00023163"/>
    </source>
</evidence>
<name>W7ID86_9PSEU</name>
<dbReference type="PANTHER" id="PTHR30204:SF90">
    <property type="entry name" value="HTH-TYPE TRANSCRIPTIONAL ACTIVATOR MTA"/>
    <property type="match status" value="1"/>
</dbReference>
<dbReference type="InterPro" id="IPR036244">
    <property type="entry name" value="TipA-like_antibiotic-bd"/>
</dbReference>